<evidence type="ECO:0000313" key="2">
    <source>
        <dbReference type="Proteomes" id="UP000824082"/>
    </source>
</evidence>
<comment type="caution">
    <text evidence="1">The sequence shown here is derived from an EMBL/GenBank/DDBJ whole genome shotgun (WGS) entry which is preliminary data.</text>
</comment>
<name>A0A9D1IRC8_9FIRM</name>
<dbReference type="InterPro" id="IPR039498">
    <property type="entry name" value="NTP_transf_5"/>
</dbReference>
<reference evidence="1" key="1">
    <citation type="submission" date="2020-10" db="EMBL/GenBank/DDBJ databases">
        <authorList>
            <person name="Gilroy R."/>
        </authorList>
    </citation>
    <scope>NUCLEOTIDE SEQUENCE</scope>
    <source>
        <strain evidence="1">4509</strain>
    </source>
</reference>
<gene>
    <name evidence="1" type="ORF">IAD19_05020</name>
</gene>
<dbReference type="EMBL" id="DVMX01000100">
    <property type="protein sequence ID" value="HIU41898.1"/>
    <property type="molecule type" value="Genomic_DNA"/>
</dbReference>
<proteinExistence type="predicted"/>
<dbReference type="Proteomes" id="UP000824082">
    <property type="component" value="Unassembled WGS sequence"/>
</dbReference>
<reference evidence="1" key="2">
    <citation type="journal article" date="2021" name="PeerJ">
        <title>Extensive microbial diversity within the chicken gut microbiome revealed by metagenomics and culture.</title>
        <authorList>
            <person name="Gilroy R."/>
            <person name="Ravi A."/>
            <person name="Getino M."/>
            <person name="Pursley I."/>
            <person name="Horton D.L."/>
            <person name="Alikhan N.F."/>
            <person name="Baker D."/>
            <person name="Gharbi K."/>
            <person name="Hall N."/>
            <person name="Watson M."/>
            <person name="Adriaenssens E.M."/>
            <person name="Foster-Nyarko E."/>
            <person name="Jarju S."/>
            <person name="Secka A."/>
            <person name="Antonio M."/>
            <person name="Oren A."/>
            <person name="Chaudhuri R.R."/>
            <person name="La Ragione R."/>
            <person name="Hildebrand F."/>
            <person name="Pallen M.J."/>
        </authorList>
    </citation>
    <scope>NUCLEOTIDE SEQUENCE</scope>
    <source>
        <strain evidence="1">4509</strain>
    </source>
</reference>
<dbReference type="Pfam" id="PF14907">
    <property type="entry name" value="NTP_transf_5"/>
    <property type="match status" value="1"/>
</dbReference>
<dbReference type="Gene3D" id="3.30.460.40">
    <property type="match status" value="1"/>
</dbReference>
<accession>A0A9D1IRC8</accession>
<organism evidence="1 2">
    <name type="scientific">Candidatus Egerieicola faecale</name>
    <dbReference type="NCBI Taxonomy" id="2840774"/>
    <lineage>
        <taxon>Bacteria</taxon>
        <taxon>Bacillati</taxon>
        <taxon>Bacillota</taxon>
        <taxon>Clostridia</taxon>
        <taxon>Eubacteriales</taxon>
        <taxon>Oscillospiraceae</taxon>
        <taxon>Oscillospiraceae incertae sedis</taxon>
        <taxon>Candidatus Egerieicola</taxon>
    </lineage>
</organism>
<dbReference type="AlphaFoldDB" id="A0A9D1IRC8"/>
<protein>
    <submittedName>
        <fullName evidence="1">Nucleotidyltransferase family protein</fullName>
    </submittedName>
</protein>
<sequence length="387" mass="44904">MDQQVVTDFLKLVRCAMQSQTPRLDPEQVNWQEVFRLAQAHQLGVMIAYPALELVNDPASGVFRLGMQAIGSGLAQQQAQSRLLEQMRLSFPALQIPFLPLKGSLLRLMYPKPEMRTMCDLDILLHKEDLEKAGQWLKENGFEQEEGFDHDVPYTKLPYLHVELHYRLFSENTSASLSRFFASVWDQAQPKEEGSWEYRLSPEWFAAYLTAHFAKHVFGSGSGARSVLDLWLFQKQVPLEEKKLFALLDKLNLSQFYRRMIRLGECWMEGTPCPEELKPVQDYILQSGVYGTEEHRVLAQSAQAESKGKHLLLRFCPPLKEMRYHFPVLQRLPVLLPFCWVGRWVRVLKKGTGNFRREMEVLKTLSPEEMEENRKLMAQLGLSRFRA</sequence>
<evidence type="ECO:0000313" key="1">
    <source>
        <dbReference type="EMBL" id="HIU41898.1"/>
    </source>
</evidence>